<evidence type="ECO:0000313" key="3">
    <source>
        <dbReference type="Proteomes" id="UP000005237"/>
    </source>
</evidence>
<name>A0A8R1DMH8_CAEJA</name>
<feature type="region of interest" description="Disordered" evidence="1">
    <location>
        <begin position="1"/>
        <end position="33"/>
    </location>
</feature>
<evidence type="ECO:0000313" key="2">
    <source>
        <dbReference type="EnsemblMetazoa" id="CJA06178.1"/>
    </source>
</evidence>
<keyword evidence="3" id="KW-1185">Reference proteome</keyword>
<protein>
    <submittedName>
        <fullName evidence="2">Uncharacterized protein</fullName>
    </submittedName>
</protein>
<feature type="compositionally biased region" description="Polar residues" evidence="1">
    <location>
        <begin position="16"/>
        <end position="28"/>
    </location>
</feature>
<dbReference type="AlphaFoldDB" id="A0A8R1DMH8"/>
<organism evidence="2 3">
    <name type="scientific">Caenorhabditis japonica</name>
    <dbReference type="NCBI Taxonomy" id="281687"/>
    <lineage>
        <taxon>Eukaryota</taxon>
        <taxon>Metazoa</taxon>
        <taxon>Ecdysozoa</taxon>
        <taxon>Nematoda</taxon>
        <taxon>Chromadorea</taxon>
        <taxon>Rhabditida</taxon>
        <taxon>Rhabditina</taxon>
        <taxon>Rhabditomorpha</taxon>
        <taxon>Rhabditoidea</taxon>
        <taxon>Rhabditidae</taxon>
        <taxon>Peloderinae</taxon>
        <taxon>Caenorhabditis</taxon>
    </lineage>
</organism>
<dbReference type="OMA" id="AGSHEMK"/>
<proteinExistence type="predicted"/>
<sequence length="165" mass="17938">MPFYIQTPPLTPAQPPSSTISPGSQNQHLLAEDEEDEHIDVVQDGDDVEMLDVQRKRPRKTAFRPLIASEVRGLGMQKTASDSDLRKFSMSSSSSAAIGASSGLLHMPRPASNLSAGSHEMKIIDPLQTVQQFLQMHQTLMMSPSVPSCLSKLLIEVGALFGEIP</sequence>
<reference evidence="3" key="1">
    <citation type="submission" date="2010-08" db="EMBL/GenBank/DDBJ databases">
        <authorList>
            <consortium name="Caenorhabditis japonica Sequencing Consortium"/>
            <person name="Wilson R.K."/>
        </authorList>
    </citation>
    <scope>NUCLEOTIDE SEQUENCE [LARGE SCALE GENOMIC DNA]</scope>
    <source>
        <strain evidence="3">DF5081</strain>
    </source>
</reference>
<dbReference type="EnsemblMetazoa" id="CJA06178.1">
    <property type="protein sequence ID" value="CJA06178.1"/>
    <property type="gene ID" value="WBGene00125382"/>
</dbReference>
<reference evidence="2" key="2">
    <citation type="submission" date="2022-06" db="UniProtKB">
        <authorList>
            <consortium name="EnsemblMetazoa"/>
        </authorList>
    </citation>
    <scope>IDENTIFICATION</scope>
    <source>
        <strain evidence="2">DF5081</strain>
    </source>
</reference>
<dbReference type="Proteomes" id="UP000005237">
    <property type="component" value="Unassembled WGS sequence"/>
</dbReference>
<accession>A0A8R1DMH8</accession>
<evidence type="ECO:0000256" key="1">
    <source>
        <dbReference type="SAM" id="MobiDB-lite"/>
    </source>
</evidence>